<dbReference type="InterPro" id="IPR036291">
    <property type="entry name" value="NAD(P)-bd_dom_sf"/>
</dbReference>
<dbReference type="RefSeq" id="WP_090599840.1">
    <property type="nucleotide sequence ID" value="NZ_FNCS01000026.1"/>
</dbReference>
<keyword evidence="1" id="KW-0560">Oxidoreductase</keyword>
<dbReference type="Gene3D" id="3.40.50.720">
    <property type="entry name" value="NAD(P)-binding Rossmann-like Domain"/>
    <property type="match status" value="1"/>
</dbReference>
<dbReference type="SUPFAM" id="SSF55347">
    <property type="entry name" value="Glyceraldehyde-3-phosphate dehydrogenase-like, C-terminal domain"/>
    <property type="match status" value="1"/>
</dbReference>
<dbReference type="PANTHER" id="PTHR43818:SF11">
    <property type="entry name" value="BCDNA.GH03377"/>
    <property type="match status" value="1"/>
</dbReference>
<dbReference type="OrthoDB" id="9792935at2"/>
<accession>A0A1G8A5A3</accession>
<evidence type="ECO:0000313" key="5">
    <source>
        <dbReference type="Proteomes" id="UP000199495"/>
    </source>
</evidence>
<evidence type="ECO:0000256" key="1">
    <source>
        <dbReference type="ARBA" id="ARBA00023002"/>
    </source>
</evidence>
<evidence type="ECO:0000313" key="4">
    <source>
        <dbReference type="EMBL" id="SDH16051.1"/>
    </source>
</evidence>
<dbReference type="STRING" id="440168.SAMN04487974_12611"/>
<dbReference type="GO" id="GO:0000166">
    <property type="term" value="F:nucleotide binding"/>
    <property type="evidence" value="ECO:0007669"/>
    <property type="project" value="InterPro"/>
</dbReference>
<dbReference type="Pfam" id="PF01408">
    <property type="entry name" value="GFO_IDH_MocA"/>
    <property type="match status" value="1"/>
</dbReference>
<sequence length="352" mass="37721">MTNLEKARTSALQQPSHLPRIGFAGVGWIGRHRMQVLVDNGLCNVAAIAEPDDEAAQLAQDLAPDAERSMSFQALMDRDDLDAVVIATPSAAHAEQSIAALNKGLAVFCQKPLGRNAREVEAVVTAAKRADRLLGVDLSYRHTTAMIEVRKMLKSGAAGDVFAVDLVFHNAYGPDKPWFYDKSLSGGGCVIDLGVHLVDLALWALDFPSVTAVESELFAQGARLTDITRIEDFALATIHFGSSGIMRLACSWNLHAGREAEIAARFYGTEGGLAFENVGGSFYDFSATRFSGTTTSALVAPPDDWGGRAVLQWGRELCSSLSYNSEASQCVHVAKVLDAIYASDPTGDIASR</sequence>
<proteinExistence type="predicted"/>
<dbReference type="InterPro" id="IPR055170">
    <property type="entry name" value="GFO_IDH_MocA-like_dom"/>
</dbReference>
<reference evidence="4 5" key="1">
    <citation type="submission" date="2016-10" db="EMBL/GenBank/DDBJ databases">
        <authorList>
            <person name="de Groot N.N."/>
        </authorList>
    </citation>
    <scope>NUCLEOTIDE SEQUENCE [LARGE SCALE GENOMIC DNA]</scope>
    <source>
        <strain evidence="4 5">CGMCC 1.10267</strain>
    </source>
</reference>
<dbReference type="AlphaFoldDB" id="A0A1G8A5A3"/>
<dbReference type="EMBL" id="FNCS01000026">
    <property type="protein sequence ID" value="SDH16051.1"/>
    <property type="molecule type" value="Genomic_DNA"/>
</dbReference>
<dbReference type="InterPro" id="IPR050463">
    <property type="entry name" value="Gfo/Idh/MocA_oxidrdct_glycsds"/>
</dbReference>
<name>A0A1G8A5A3_9HYPH</name>
<dbReference type="Proteomes" id="UP000199495">
    <property type="component" value="Unassembled WGS sequence"/>
</dbReference>
<protein>
    <submittedName>
        <fullName evidence="4">Predicted dehydrogenase</fullName>
    </submittedName>
</protein>
<dbReference type="InterPro" id="IPR000683">
    <property type="entry name" value="Gfo/Idh/MocA-like_OxRdtase_N"/>
</dbReference>
<gene>
    <name evidence="4" type="ORF">SAMN04487974_12611</name>
</gene>
<feature type="domain" description="Gfo/Idh/MocA-like oxidoreductase N-terminal" evidence="2">
    <location>
        <begin position="20"/>
        <end position="137"/>
    </location>
</feature>
<organism evidence="4 5">
    <name type="scientific">Pelagibacterium luteolum</name>
    <dbReference type="NCBI Taxonomy" id="440168"/>
    <lineage>
        <taxon>Bacteria</taxon>
        <taxon>Pseudomonadati</taxon>
        <taxon>Pseudomonadota</taxon>
        <taxon>Alphaproteobacteria</taxon>
        <taxon>Hyphomicrobiales</taxon>
        <taxon>Devosiaceae</taxon>
        <taxon>Pelagibacterium</taxon>
    </lineage>
</organism>
<feature type="domain" description="GFO/IDH/MocA-like oxidoreductase" evidence="3">
    <location>
        <begin position="148"/>
        <end position="273"/>
    </location>
</feature>
<dbReference type="Gene3D" id="3.30.360.10">
    <property type="entry name" value="Dihydrodipicolinate Reductase, domain 2"/>
    <property type="match status" value="1"/>
</dbReference>
<dbReference type="PANTHER" id="PTHR43818">
    <property type="entry name" value="BCDNA.GH03377"/>
    <property type="match status" value="1"/>
</dbReference>
<dbReference type="Pfam" id="PF22725">
    <property type="entry name" value="GFO_IDH_MocA_C3"/>
    <property type="match status" value="1"/>
</dbReference>
<evidence type="ECO:0000259" key="3">
    <source>
        <dbReference type="Pfam" id="PF22725"/>
    </source>
</evidence>
<keyword evidence="5" id="KW-1185">Reference proteome</keyword>
<evidence type="ECO:0000259" key="2">
    <source>
        <dbReference type="Pfam" id="PF01408"/>
    </source>
</evidence>
<dbReference type="SUPFAM" id="SSF51735">
    <property type="entry name" value="NAD(P)-binding Rossmann-fold domains"/>
    <property type="match status" value="1"/>
</dbReference>
<dbReference type="GO" id="GO:0016491">
    <property type="term" value="F:oxidoreductase activity"/>
    <property type="evidence" value="ECO:0007669"/>
    <property type="project" value="UniProtKB-KW"/>
</dbReference>